<evidence type="ECO:0000313" key="2">
    <source>
        <dbReference type="EMBL" id="OXM86211.1"/>
    </source>
</evidence>
<dbReference type="SUPFAM" id="SSF109854">
    <property type="entry name" value="DinB/YfiT-like putative metalloenzymes"/>
    <property type="match status" value="1"/>
</dbReference>
<dbReference type="AlphaFoldDB" id="A0A229USI4"/>
<protein>
    <recommendedName>
        <fullName evidence="1">DinB-like domain-containing protein</fullName>
    </recommendedName>
</protein>
<keyword evidence="3" id="KW-1185">Reference proteome</keyword>
<dbReference type="OrthoDB" id="2853529at2"/>
<dbReference type="Gene3D" id="1.20.120.450">
    <property type="entry name" value="dinb family like domain"/>
    <property type="match status" value="1"/>
</dbReference>
<proteinExistence type="predicted"/>
<feature type="domain" description="DinB-like" evidence="1">
    <location>
        <begin position="13"/>
        <end position="149"/>
    </location>
</feature>
<dbReference type="InterPro" id="IPR024775">
    <property type="entry name" value="DinB-like"/>
</dbReference>
<accession>A0A229USI4</accession>
<organism evidence="2 3">
    <name type="scientific">Paenibacillus rigui</name>
    <dbReference type="NCBI Taxonomy" id="554312"/>
    <lineage>
        <taxon>Bacteria</taxon>
        <taxon>Bacillati</taxon>
        <taxon>Bacillota</taxon>
        <taxon>Bacilli</taxon>
        <taxon>Bacillales</taxon>
        <taxon>Paenibacillaceae</taxon>
        <taxon>Paenibacillus</taxon>
    </lineage>
</organism>
<dbReference type="InterPro" id="IPR034660">
    <property type="entry name" value="DinB/YfiT-like"/>
</dbReference>
<name>A0A229USI4_9BACL</name>
<dbReference type="EMBL" id="NMQW01000017">
    <property type="protein sequence ID" value="OXM86211.1"/>
    <property type="molecule type" value="Genomic_DNA"/>
</dbReference>
<sequence>MSSIQSVIDLQAYTGTYNQLSEAIAGLSEEQLKQKPAPDKWSITEVLSHLADHNIVVSLRIRKIIAEPHAELPAFQQDPWVSESKANESSAEDILAVFRALLTYNSLLFQRLSPEDWNKSGINFKGESVTLLSAVQGFVKHVQTHLGQIDRIKGTFHEA</sequence>
<comment type="caution">
    <text evidence="2">The sequence shown here is derived from an EMBL/GenBank/DDBJ whole genome shotgun (WGS) entry which is preliminary data.</text>
</comment>
<evidence type="ECO:0000259" key="1">
    <source>
        <dbReference type="Pfam" id="PF12867"/>
    </source>
</evidence>
<dbReference type="Pfam" id="PF12867">
    <property type="entry name" value="DinB_2"/>
    <property type="match status" value="1"/>
</dbReference>
<evidence type="ECO:0000313" key="3">
    <source>
        <dbReference type="Proteomes" id="UP000215509"/>
    </source>
</evidence>
<dbReference type="RefSeq" id="WP_094015360.1">
    <property type="nucleotide sequence ID" value="NZ_NMQW01000017.1"/>
</dbReference>
<dbReference type="Proteomes" id="UP000215509">
    <property type="component" value="Unassembled WGS sequence"/>
</dbReference>
<reference evidence="2 3" key="1">
    <citation type="submission" date="2017-07" db="EMBL/GenBank/DDBJ databases">
        <title>Genome sequencing and assembly of Paenibacillus rigui.</title>
        <authorList>
            <person name="Mayilraj S."/>
        </authorList>
    </citation>
    <scope>NUCLEOTIDE SEQUENCE [LARGE SCALE GENOMIC DNA]</scope>
    <source>
        <strain evidence="2 3">JCM 16352</strain>
    </source>
</reference>
<gene>
    <name evidence="2" type="ORF">CF651_13460</name>
</gene>